<evidence type="ECO:0000313" key="6">
    <source>
        <dbReference type="Proteomes" id="UP000769157"/>
    </source>
</evidence>
<dbReference type="PANTHER" id="PTHR12652:SF50">
    <property type="entry name" value="PEROXIN 11"/>
    <property type="match status" value="1"/>
</dbReference>
<name>A0A9P8PB36_9ASCO</name>
<keyword evidence="3" id="KW-0576">Peroxisome</keyword>
<reference evidence="5" key="2">
    <citation type="submission" date="2021-01" db="EMBL/GenBank/DDBJ databases">
        <authorList>
            <person name="Schikora-Tamarit M.A."/>
        </authorList>
    </citation>
    <scope>NUCLEOTIDE SEQUENCE</scope>
    <source>
        <strain evidence="5">CBS6075</strain>
    </source>
</reference>
<evidence type="ECO:0000313" key="5">
    <source>
        <dbReference type="EMBL" id="KAH3668602.1"/>
    </source>
</evidence>
<proteinExistence type="predicted"/>
<dbReference type="GO" id="GO:0005778">
    <property type="term" value="C:peroxisomal membrane"/>
    <property type="evidence" value="ECO:0007669"/>
    <property type="project" value="UniProtKB-SubCell"/>
</dbReference>
<comment type="subcellular location">
    <subcellularLocation>
        <location evidence="4">Peroxisome membrane</location>
    </subcellularLocation>
</comment>
<sequence>MVCDSITYHPTLTRLINFLETNNGRDKLLRTLQYLARLVSFYLLKTGSGVNSYYLARRIQDLFVLSRKPLRAFKPLRHLKTLSITLDNELEDSYTKTLETVKQAGYSLYYGFDSIYWLKLLGLLKNKNGKLVRKIEQVCSFFWLIALVSGLLQNLRQLRVSYHKKQALLKELTSSENKDPLDEKVNLEKQKETLETQNTLLSRAKREAFVRILDSIVALNSFGSARINDGVAGGAGIITSVLQLQDLWKNTNVKETTEI</sequence>
<dbReference type="GeneID" id="70234323"/>
<evidence type="ECO:0000256" key="4">
    <source>
        <dbReference type="ARBA" id="ARBA00046271"/>
    </source>
</evidence>
<keyword evidence="6" id="KW-1185">Reference proteome</keyword>
<organism evidence="5 6">
    <name type="scientific">Ogataea philodendri</name>
    <dbReference type="NCBI Taxonomy" id="1378263"/>
    <lineage>
        <taxon>Eukaryota</taxon>
        <taxon>Fungi</taxon>
        <taxon>Dikarya</taxon>
        <taxon>Ascomycota</taxon>
        <taxon>Saccharomycotina</taxon>
        <taxon>Pichiomycetes</taxon>
        <taxon>Pichiales</taxon>
        <taxon>Pichiaceae</taxon>
        <taxon>Ogataea</taxon>
    </lineage>
</organism>
<dbReference type="EMBL" id="JAEUBE010000158">
    <property type="protein sequence ID" value="KAH3668602.1"/>
    <property type="molecule type" value="Genomic_DNA"/>
</dbReference>
<dbReference type="InterPro" id="IPR008733">
    <property type="entry name" value="PEX11"/>
</dbReference>
<dbReference type="PANTHER" id="PTHR12652">
    <property type="entry name" value="PEROXISOMAL BIOGENESIS FACTOR 11"/>
    <property type="match status" value="1"/>
</dbReference>
<evidence type="ECO:0000256" key="2">
    <source>
        <dbReference type="ARBA" id="ARBA00023136"/>
    </source>
</evidence>
<dbReference type="GO" id="GO:0016559">
    <property type="term" value="P:peroxisome fission"/>
    <property type="evidence" value="ECO:0007669"/>
    <property type="project" value="InterPro"/>
</dbReference>
<dbReference type="Proteomes" id="UP000769157">
    <property type="component" value="Unassembled WGS sequence"/>
</dbReference>
<dbReference type="RefSeq" id="XP_046063016.1">
    <property type="nucleotide sequence ID" value="XM_046203217.1"/>
</dbReference>
<accession>A0A9P8PB36</accession>
<evidence type="ECO:0000256" key="1">
    <source>
        <dbReference type="ARBA" id="ARBA00022593"/>
    </source>
</evidence>
<keyword evidence="1" id="KW-0962">Peroxisome biogenesis</keyword>
<dbReference type="OrthoDB" id="411017at2759"/>
<dbReference type="AlphaFoldDB" id="A0A9P8PB36"/>
<gene>
    <name evidence="5" type="ORF">OGAPHI_002356</name>
</gene>
<keyword evidence="2" id="KW-0472">Membrane</keyword>
<comment type="caution">
    <text evidence="5">The sequence shown here is derived from an EMBL/GenBank/DDBJ whole genome shotgun (WGS) entry which is preliminary data.</text>
</comment>
<dbReference type="Pfam" id="PF05648">
    <property type="entry name" value="PEX11"/>
    <property type="match status" value="1"/>
</dbReference>
<evidence type="ECO:0000256" key="3">
    <source>
        <dbReference type="ARBA" id="ARBA00023140"/>
    </source>
</evidence>
<reference evidence="5" key="1">
    <citation type="journal article" date="2021" name="Open Biol.">
        <title>Shared evolutionary footprints suggest mitochondrial oxidative damage underlies multiple complex I losses in fungi.</title>
        <authorList>
            <person name="Schikora-Tamarit M.A."/>
            <person name="Marcet-Houben M."/>
            <person name="Nosek J."/>
            <person name="Gabaldon T."/>
        </authorList>
    </citation>
    <scope>NUCLEOTIDE SEQUENCE</scope>
    <source>
        <strain evidence="5">CBS6075</strain>
    </source>
</reference>
<evidence type="ECO:0008006" key="7">
    <source>
        <dbReference type="Google" id="ProtNLM"/>
    </source>
</evidence>
<protein>
    <recommendedName>
        <fullName evidence="7">Peroxisomal membrane protein PEX11</fullName>
    </recommendedName>
</protein>